<feature type="region of interest" description="Disordered" evidence="1">
    <location>
        <begin position="117"/>
        <end position="163"/>
    </location>
</feature>
<feature type="chain" id="PRO_5045706727" description="Mucin-associated surface protein" evidence="2">
    <location>
        <begin position="24"/>
        <end position="163"/>
    </location>
</feature>
<protein>
    <recommendedName>
        <fullName evidence="5">Mucin-associated surface protein</fullName>
    </recommendedName>
</protein>
<gene>
    <name evidence="3" type="ORF">GCM10025866_00700</name>
</gene>
<dbReference type="RefSeq" id="WP_286277644.1">
    <property type="nucleotide sequence ID" value="NZ_AP027731.1"/>
</dbReference>
<evidence type="ECO:0000256" key="2">
    <source>
        <dbReference type="SAM" id="SignalP"/>
    </source>
</evidence>
<evidence type="ECO:0000313" key="3">
    <source>
        <dbReference type="EMBL" id="BDZ44161.1"/>
    </source>
</evidence>
<dbReference type="Proteomes" id="UP001321498">
    <property type="component" value="Chromosome"/>
</dbReference>
<feature type="signal peptide" evidence="2">
    <location>
        <begin position="1"/>
        <end position="23"/>
    </location>
</feature>
<evidence type="ECO:0000256" key="1">
    <source>
        <dbReference type="SAM" id="MobiDB-lite"/>
    </source>
</evidence>
<accession>A0ABN6XKN7</accession>
<name>A0ABN6XKN7_9MICO</name>
<dbReference type="EMBL" id="AP027731">
    <property type="protein sequence ID" value="BDZ44161.1"/>
    <property type="molecule type" value="Genomic_DNA"/>
</dbReference>
<evidence type="ECO:0008006" key="5">
    <source>
        <dbReference type="Google" id="ProtNLM"/>
    </source>
</evidence>
<organism evidence="3 4">
    <name type="scientific">Naasia aerilata</name>
    <dbReference type="NCBI Taxonomy" id="1162966"/>
    <lineage>
        <taxon>Bacteria</taxon>
        <taxon>Bacillati</taxon>
        <taxon>Actinomycetota</taxon>
        <taxon>Actinomycetes</taxon>
        <taxon>Micrococcales</taxon>
        <taxon>Microbacteriaceae</taxon>
        <taxon>Naasia</taxon>
    </lineage>
</organism>
<proteinExistence type="predicted"/>
<sequence length="163" mass="16402">MSRRLLSAAVLAAVLTLAGCAPAPDLAADAAGRLQQQVLAVSTASAGGRLDEALAGLDQTEKELDAALAAEEISPKRYREVREAIRLVRADLDAAVAAAAQAQADAAAAAEAQRQAELAQQLADQQAAEEAAAEDPGPGQGGPDPGNGKDKGKDGGKGKGKDR</sequence>
<keyword evidence="4" id="KW-1185">Reference proteome</keyword>
<keyword evidence="2" id="KW-0732">Signal</keyword>
<reference evidence="4" key="1">
    <citation type="journal article" date="2019" name="Int. J. Syst. Evol. Microbiol.">
        <title>The Global Catalogue of Microorganisms (GCM) 10K type strain sequencing project: providing services to taxonomists for standard genome sequencing and annotation.</title>
        <authorList>
            <consortium name="The Broad Institute Genomics Platform"/>
            <consortium name="The Broad Institute Genome Sequencing Center for Infectious Disease"/>
            <person name="Wu L."/>
            <person name="Ma J."/>
        </authorList>
    </citation>
    <scope>NUCLEOTIDE SEQUENCE [LARGE SCALE GENOMIC DNA]</scope>
    <source>
        <strain evidence="4">NBRC 108725</strain>
    </source>
</reference>
<feature type="compositionally biased region" description="Low complexity" evidence="1">
    <location>
        <begin position="117"/>
        <end position="137"/>
    </location>
</feature>
<feature type="compositionally biased region" description="Basic and acidic residues" evidence="1">
    <location>
        <begin position="147"/>
        <end position="163"/>
    </location>
</feature>
<dbReference type="PROSITE" id="PS51257">
    <property type="entry name" value="PROKAR_LIPOPROTEIN"/>
    <property type="match status" value="1"/>
</dbReference>
<evidence type="ECO:0000313" key="4">
    <source>
        <dbReference type="Proteomes" id="UP001321498"/>
    </source>
</evidence>